<keyword evidence="2" id="KW-0808">Transferase</keyword>
<dbReference type="AlphaFoldDB" id="A0A0C2IZD6"/>
<sequence length="155" mass="17573">MANSILFFGTDPFYSLPVLQRLFQSRAYKLDVVIGKNIDTRKPLIDFARNNLLNIHEFDHLDPLVRYDFGVVASFGQLIPENIIKSFNKNILNVHPSYIPLYRGPNPIIRAMMDGSDTTGVTILEVSPNKSIFADAGMIVAEFFISAIYKYFVHS</sequence>
<dbReference type="SUPFAM" id="SSF53328">
    <property type="entry name" value="Formyltransferase"/>
    <property type="match status" value="1"/>
</dbReference>
<evidence type="ECO:0000259" key="1">
    <source>
        <dbReference type="Pfam" id="PF00551"/>
    </source>
</evidence>
<gene>
    <name evidence="2" type="ORF">RF11_04329</name>
</gene>
<organism evidence="2 3">
    <name type="scientific">Thelohanellus kitauei</name>
    <name type="common">Myxosporean</name>
    <dbReference type="NCBI Taxonomy" id="669202"/>
    <lineage>
        <taxon>Eukaryota</taxon>
        <taxon>Metazoa</taxon>
        <taxon>Cnidaria</taxon>
        <taxon>Myxozoa</taxon>
        <taxon>Myxosporea</taxon>
        <taxon>Bivalvulida</taxon>
        <taxon>Platysporina</taxon>
        <taxon>Myxobolidae</taxon>
        <taxon>Thelohanellus</taxon>
    </lineage>
</organism>
<accession>A0A0C2IZD6</accession>
<feature type="domain" description="Formyl transferase N-terminal" evidence="1">
    <location>
        <begin position="59"/>
        <end position="129"/>
    </location>
</feature>
<protein>
    <submittedName>
        <fullName evidence="2">Methionyl-tRNA formyltransferase, mitochondrial</fullName>
    </submittedName>
</protein>
<dbReference type="InterPro" id="IPR002376">
    <property type="entry name" value="Formyl_transf_N"/>
</dbReference>
<dbReference type="GO" id="GO:0005739">
    <property type="term" value="C:mitochondrion"/>
    <property type="evidence" value="ECO:0007669"/>
    <property type="project" value="TreeGrafter"/>
</dbReference>
<dbReference type="PANTHER" id="PTHR11138:SF5">
    <property type="entry name" value="METHIONYL-TRNA FORMYLTRANSFERASE, MITOCHONDRIAL"/>
    <property type="match status" value="1"/>
</dbReference>
<reference evidence="2 3" key="1">
    <citation type="journal article" date="2014" name="Genome Biol. Evol.">
        <title>The genome of the myxosporean Thelohanellus kitauei shows adaptations to nutrient acquisition within its fish host.</title>
        <authorList>
            <person name="Yang Y."/>
            <person name="Xiong J."/>
            <person name="Zhou Z."/>
            <person name="Huo F."/>
            <person name="Miao W."/>
            <person name="Ran C."/>
            <person name="Liu Y."/>
            <person name="Zhang J."/>
            <person name="Feng J."/>
            <person name="Wang M."/>
            <person name="Wang M."/>
            <person name="Wang L."/>
            <person name="Yao B."/>
        </authorList>
    </citation>
    <scope>NUCLEOTIDE SEQUENCE [LARGE SCALE GENOMIC DNA]</scope>
    <source>
        <strain evidence="2">Wuqing</strain>
    </source>
</reference>
<comment type="caution">
    <text evidence="2">The sequence shown here is derived from an EMBL/GenBank/DDBJ whole genome shotgun (WGS) entry which is preliminary data.</text>
</comment>
<evidence type="ECO:0000313" key="2">
    <source>
        <dbReference type="EMBL" id="KII70894.1"/>
    </source>
</evidence>
<dbReference type="Pfam" id="PF00551">
    <property type="entry name" value="Formyl_trans_N"/>
    <property type="match status" value="1"/>
</dbReference>
<dbReference type="InterPro" id="IPR036477">
    <property type="entry name" value="Formyl_transf_N_sf"/>
</dbReference>
<proteinExistence type="predicted"/>
<keyword evidence="3" id="KW-1185">Reference proteome</keyword>
<evidence type="ECO:0000313" key="3">
    <source>
        <dbReference type="Proteomes" id="UP000031668"/>
    </source>
</evidence>
<dbReference type="PANTHER" id="PTHR11138">
    <property type="entry name" value="METHIONYL-TRNA FORMYLTRANSFERASE"/>
    <property type="match status" value="1"/>
</dbReference>
<dbReference type="OrthoDB" id="10268103at2759"/>
<dbReference type="GO" id="GO:0004479">
    <property type="term" value="F:methionyl-tRNA formyltransferase activity"/>
    <property type="evidence" value="ECO:0007669"/>
    <property type="project" value="TreeGrafter"/>
</dbReference>
<dbReference type="Gene3D" id="3.40.50.12230">
    <property type="match status" value="1"/>
</dbReference>
<name>A0A0C2IZD6_THEKT</name>
<dbReference type="Proteomes" id="UP000031668">
    <property type="component" value="Unassembled WGS sequence"/>
</dbReference>
<dbReference type="EMBL" id="JWZT01001940">
    <property type="protein sequence ID" value="KII70894.1"/>
    <property type="molecule type" value="Genomic_DNA"/>
</dbReference>